<feature type="signal peptide" evidence="1">
    <location>
        <begin position="1"/>
        <end position="22"/>
    </location>
</feature>
<keyword evidence="4" id="KW-1185">Reference proteome</keyword>
<dbReference type="Pfam" id="PF14323">
    <property type="entry name" value="GxGYxYP_C"/>
    <property type="match status" value="1"/>
</dbReference>
<dbReference type="PANTHER" id="PTHR37321:SF1">
    <property type="entry name" value="EXPORTED PROTEIN"/>
    <property type="match status" value="1"/>
</dbReference>
<dbReference type="Pfam" id="PF16216">
    <property type="entry name" value="GxGYxYP_N"/>
    <property type="match status" value="1"/>
</dbReference>
<evidence type="ECO:0000259" key="2">
    <source>
        <dbReference type="PROSITE" id="PS50056"/>
    </source>
</evidence>
<dbReference type="InterPro" id="IPR000387">
    <property type="entry name" value="Tyr_Pase_dom"/>
</dbReference>
<comment type="caution">
    <text evidence="3">The sequence shown here is derived from an EMBL/GenBank/DDBJ whole genome shotgun (WGS) entry which is preliminary data.</text>
</comment>
<gene>
    <name evidence="3" type="ORF">CFOLD11_27290</name>
</gene>
<dbReference type="Gene3D" id="3.20.20.490">
    <property type="entry name" value="GxGYxYP glycoside hydrolase, C-terminal domain"/>
    <property type="match status" value="1"/>
</dbReference>
<dbReference type="InterPro" id="IPR048310">
    <property type="entry name" value="GxGYxYP_N_2nd"/>
</dbReference>
<accession>A0A9W5Y3Q6</accession>
<dbReference type="SUPFAM" id="SSF52799">
    <property type="entry name" value="(Phosphotyrosine protein) phosphatases II"/>
    <property type="match status" value="1"/>
</dbReference>
<dbReference type="Pfam" id="PF14566">
    <property type="entry name" value="PTPlike_phytase"/>
    <property type="match status" value="1"/>
</dbReference>
<dbReference type="Proteomes" id="UP001057868">
    <property type="component" value="Unassembled WGS sequence"/>
</dbReference>
<dbReference type="InterPro" id="IPR016130">
    <property type="entry name" value="Tyr_Pase_AS"/>
</dbReference>
<sequence length="816" mass="94239">MWRNFKKYIASFLVLITISLFCSCTIQDKNKFVSLARTTVDNGVVSLVMDTSNYQGMPKNFRKTSDLSNVDKDKTLDLKGLNNLNISGSQQFSGFNLPLVINSINTKMSTTVIDLRQEAHGFINNIPVSWKNEKNDANMGLTKEQVLADEQSKLKSIKLNVPITLTNHPNDTIIPTKVQDEEQLVKDNKLEYIRIPVTDGKIPTDEMVDYFMQVVKKQPKNTWLHFHCKEGIGRTTTFMIMYDMVKNSKQVTFDNIMKRQLALVGFNEQEIKSFYNNERISFLQNFYKYCNENKDNFNTSWIEWKKTITASNSPFSMYIKNIIKPTFLYVISQDNMSESEKTLISTLQGVVNNKSYNQIYILNSDQPDYQIWLEDLKNNYGVTYKKISDPWELVYGFKDHIDGYVLYDEGNNPSINNACSLCSLKNSIAVDTSIEYKAKLHGITKMTGDCRNTEESWAYDNLWSKGLNHSIVIQLEPNKSSALRDYAIMSKALVFYESDIKNTYLRDKIFSSMDGNKICMGWGPDEFTNISTASKHGVSMVAADWSYNLTVLSAFDTASVRQWYIPKDMTKEDNVHYVTFVMSDGDNQQWNLGTNYSSQKWYGSSYRGDFNLGWGISPSMYYLAPTVFDRYYESASKGKYSDYFIIPPSGSGYIYPSKFDKERLSPYINQLNDYMKQTDERYLAVIDDSSFHDAELWSKFTIQPNIKGLFYLDYHKHDNYKGEIVWSNGKPIVSCRDLLWNGLEDEEQLAKTINFRIGQGQTDVKKAEAYTFVYVHVWSKDLNDVKNAISMLEKNPRVRVVNPKVFMELINENVER</sequence>
<dbReference type="SMART" id="SM01301">
    <property type="entry name" value="PTPlike_phytase"/>
    <property type="match status" value="1"/>
</dbReference>
<dbReference type="Pfam" id="PF20957">
    <property type="entry name" value="GxGYxYP_N_2nd"/>
    <property type="match status" value="1"/>
</dbReference>
<dbReference type="PANTHER" id="PTHR37321">
    <property type="entry name" value="EXPORTED PROTEIN-RELATED"/>
    <property type="match status" value="1"/>
</dbReference>
<evidence type="ECO:0000313" key="3">
    <source>
        <dbReference type="EMBL" id="GKU25902.1"/>
    </source>
</evidence>
<dbReference type="PROSITE" id="PS00383">
    <property type="entry name" value="TYR_PHOSPHATASE_1"/>
    <property type="match status" value="1"/>
</dbReference>
<dbReference type="AlphaFoldDB" id="A0A9W5Y3Q6"/>
<dbReference type="PROSITE" id="PS50056">
    <property type="entry name" value="TYR_PHOSPHATASE_2"/>
    <property type="match status" value="1"/>
</dbReference>
<dbReference type="InterPro" id="IPR025832">
    <property type="entry name" value="GxGYxYP_C"/>
</dbReference>
<feature type="domain" description="Tyrosine specific protein phosphatases" evidence="2">
    <location>
        <begin position="209"/>
        <end position="258"/>
    </location>
</feature>
<dbReference type="Gene3D" id="3.90.190.10">
    <property type="entry name" value="Protein tyrosine phosphatase superfamily"/>
    <property type="match status" value="1"/>
</dbReference>
<dbReference type="InterPro" id="IPR048309">
    <property type="entry name" value="GxGYxYP_N_3rd"/>
</dbReference>
<dbReference type="Pfam" id="PF20958">
    <property type="entry name" value="GxGYxYP_N_3rd"/>
    <property type="match status" value="1"/>
</dbReference>
<dbReference type="InterPro" id="IPR029021">
    <property type="entry name" value="Prot-tyrosine_phosphatase-like"/>
</dbReference>
<name>A0A9W5Y3Q6_9CLOT</name>
<dbReference type="EMBL" id="BQXY01000004">
    <property type="protein sequence ID" value="GKU25902.1"/>
    <property type="molecule type" value="Genomic_DNA"/>
</dbReference>
<dbReference type="InterPro" id="IPR038410">
    <property type="entry name" value="GxGYxYP_C_sf"/>
</dbReference>
<reference evidence="3" key="1">
    <citation type="journal article" date="2023" name="Int. J. Syst. Evol. Microbiol.">
        <title>&lt;i&gt;Clostridium folliculivorans&lt;/i&gt; sp. nov., isolated from soil samples of an organic paddy in Japan.</title>
        <authorList>
            <person name="Tazawa J."/>
            <person name="Kobayashi H."/>
            <person name="Tanizawa Y."/>
            <person name="Uchino A."/>
            <person name="Tanaka F."/>
            <person name="Urashima Y."/>
            <person name="Miura S."/>
            <person name="Sakamoto M."/>
            <person name="Ohkuma M."/>
            <person name="Tohno M."/>
        </authorList>
    </citation>
    <scope>NUCLEOTIDE SEQUENCE</scope>
    <source>
        <strain evidence="3">D1-1</strain>
    </source>
</reference>
<evidence type="ECO:0000256" key="1">
    <source>
        <dbReference type="SAM" id="SignalP"/>
    </source>
</evidence>
<dbReference type="InterPro" id="IPR032626">
    <property type="entry name" value="GxGYxYP_N_1st"/>
</dbReference>
<proteinExistence type="predicted"/>
<evidence type="ECO:0000313" key="4">
    <source>
        <dbReference type="Proteomes" id="UP001057868"/>
    </source>
</evidence>
<feature type="chain" id="PRO_5040718178" evidence="1">
    <location>
        <begin position="23"/>
        <end position="816"/>
    </location>
</feature>
<dbReference type="RefSeq" id="WP_261852842.1">
    <property type="nucleotide sequence ID" value="NZ_BQXY01000004.1"/>
</dbReference>
<dbReference type="Gene3D" id="3.30.70.1690">
    <property type="match status" value="1"/>
</dbReference>
<keyword evidence="1" id="KW-0732">Signal</keyword>
<organism evidence="3 4">
    <name type="scientific">Clostridium folliculivorans</name>
    <dbReference type="NCBI Taxonomy" id="2886038"/>
    <lineage>
        <taxon>Bacteria</taxon>
        <taxon>Bacillati</taxon>
        <taxon>Bacillota</taxon>
        <taxon>Clostridia</taxon>
        <taxon>Eubacteriales</taxon>
        <taxon>Clostridiaceae</taxon>
        <taxon>Clostridium</taxon>
    </lineage>
</organism>
<dbReference type="PROSITE" id="PS51257">
    <property type="entry name" value="PROKAR_LIPOPROTEIN"/>
    <property type="match status" value="1"/>
</dbReference>
<protein>
    <submittedName>
        <fullName evidence="3">Exported protein</fullName>
    </submittedName>
</protein>